<dbReference type="AlphaFoldDB" id="A0A921GDP9"/>
<dbReference type="Proteomes" id="UP000697330">
    <property type="component" value="Unassembled WGS sequence"/>
</dbReference>
<protein>
    <recommendedName>
        <fullName evidence="1">Fungal lipase-type domain-containing protein</fullName>
    </recommendedName>
</protein>
<evidence type="ECO:0000259" key="1">
    <source>
        <dbReference type="Pfam" id="PF01764"/>
    </source>
</evidence>
<comment type="caution">
    <text evidence="2">The sequence shown here is derived from an EMBL/GenBank/DDBJ whole genome shotgun (WGS) entry which is preliminary data.</text>
</comment>
<dbReference type="InterPro" id="IPR002921">
    <property type="entry name" value="Fungal_lipase-type"/>
</dbReference>
<organism evidence="2 3">
    <name type="scientific">Thermophilibacter provencensis</name>
    <dbReference type="NCBI Taxonomy" id="1852386"/>
    <lineage>
        <taxon>Bacteria</taxon>
        <taxon>Bacillati</taxon>
        <taxon>Actinomycetota</taxon>
        <taxon>Coriobacteriia</taxon>
        <taxon>Coriobacteriales</taxon>
        <taxon>Atopobiaceae</taxon>
        <taxon>Thermophilibacter</taxon>
    </lineage>
</organism>
<reference evidence="2" key="1">
    <citation type="journal article" date="2021" name="PeerJ">
        <title>Extensive microbial diversity within the chicken gut microbiome revealed by metagenomics and culture.</title>
        <authorList>
            <person name="Gilroy R."/>
            <person name="Ravi A."/>
            <person name="Getino M."/>
            <person name="Pursley I."/>
            <person name="Horton D.L."/>
            <person name="Alikhan N.F."/>
            <person name="Baker D."/>
            <person name="Gharbi K."/>
            <person name="Hall N."/>
            <person name="Watson M."/>
            <person name="Adriaenssens E.M."/>
            <person name="Foster-Nyarko E."/>
            <person name="Jarju S."/>
            <person name="Secka A."/>
            <person name="Antonio M."/>
            <person name="Oren A."/>
            <person name="Chaudhuri R.R."/>
            <person name="La Ragione R."/>
            <person name="Hildebrand F."/>
            <person name="Pallen M.J."/>
        </authorList>
    </citation>
    <scope>NUCLEOTIDE SEQUENCE</scope>
    <source>
        <strain evidence="2">CHK124-7917</strain>
    </source>
</reference>
<dbReference type="Gene3D" id="3.40.50.1820">
    <property type="entry name" value="alpha/beta hydrolase"/>
    <property type="match status" value="1"/>
</dbReference>
<feature type="domain" description="Fungal lipase-type" evidence="1">
    <location>
        <begin position="194"/>
        <end position="329"/>
    </location>
</feature>
<reference evidence="2" key="2">
    <citation type="submission" date="2021-09" db="EMBL/GenBank/DDBJ databases">
        <authorList>
            <person name="Gilroy R."/>
        </authorList>
    </citation>
    <scope>NUCLEOTIDE SEQUENCE</scope>
    <source>
        <strain evidence="2">CHK124-7917</strain>
    </source>
</reference>
<name>A0A921GDP9_9ACTN</name>
<sequence length="434" mass="46961">MRLRGEGRRRTRRRRSLLFVLLVTVVLLDSATLAGAAVLHARRIEQATGTNAVIAPEVSAVERPPSFTTDIEYAALFSGDGHQVSSQVAWDDEWFFQDPTVYNAELAHTCAVLSAVANAESAYYQQGSSVPAFAENAFASLGFDEVSTASYRYRSEVLDELRGLLDGTDVVAYTLATKRLRSRETGAEKELCVVVVRGSYGSEWLSNIRIEGTSDVAGELGDADHLGFTLAAAEIVLDLEARAAAVDPGVERSYLFCGHSRGGAVANLLASYADGASGAHGAIPSAGDVRAYTFATPNCTSAKDARDATYDNIFNVLNPSDLVPQLPLAEWGYRRYGRDVWLPAEGQAAFESSYDAMRDSYERSMGAECPYDPSDRGTVDEMIDELGDEVSSFDKLTSPAGLLTLTRLFLGADAGRLLASHYPNTYIAWLDALR</sequence>
<accession>A0A921GDP9</accession>
<dbReference type="GO" id="GO:0006629">
    <property type="term" value="P:lipid metabolic process"/>
    <property type="evidence" value="ECO:0007669"/>
    <property type="project" value="InterPro"/>
</dbReference>
<gene>
    <name evidence="2" type="ORF">K8U72_00260</name>
</gene>
<dbReference type="SUPFAM" id="SSF53474">
    <property type="entry name" value="alpha/beta-Hydrolases"/>
    <property type="match status" value="1"/>
</dbReference>
<dbReference type="EMBL" id="DYWQ01000004">
    <property type="protein sequence ID" value="HJF44208.1"/>
    <property type="molecule type" value="Genomic_DNA"/>
</dbReference>
<dbReference type="PANTHER" id="PTHR45856:SF24">
    <property type="entry name" value="FUNGAL LIPASE-LIKE DOMAIN-CONTAINING PROTEIN"/>
    <property type="match status" value="1"/>
</dbReference>
<dbReference type="InterPro" id="IPR029058">
    <property type="entry name" value="AB_hydrolase_fold"/>
</dbReference>
<dbReference type="InterPro" id="IPR051218">
    <property type="entry name" value="Sec_MonoDiacylglyc_Lipase"/>
</dbReference>
<dbReference type="PANTHER" id="PTHR45856">
    <property type="entry name" value="ALPHA/BETA-HYDROLASES SUPERFAMILY PROTEIN"/>
    <property type="match status" value="1"/>
</dbReference>
<dbReference type="Pfam" id="PF01764">
    <property type="entry name" value="Lipase_3"/>
    <property type="match status" value="1"/>
</dbReference>
<proteinExistence type="predicted"/>
<evidence type="ECO:0000313" key="3">
    <source>
        <dbReference type="Proteomes" id="UP000697330"/>
    </source>
</evidence>
<dbReference type="RefSeq" id="WP_273446278.1">
    <property type="nucleotide sequence ID" value="NZ_CALUGK010000002.1"/>
</dbReference>
<evidence type="ECO:0000313" key="2">
    <source>
        <dbReference type="EMBL" id="HJF44208.1"/>
    </source>
</evidence>